<name>A0A0H5R5M8_9EUKA</name>
<evidence type="ECO:0000313" key="3">
    <source>
        <dbReference type="EMBL" id="CRZ09438.1"/>
    </source>
</evidence>
<dbReference type="PANTHER" id="PTHR13164">
    <property type="entry name" value="CALICYLIN BINDING PROTEIN"/>
    <property type="match status" value="1"/>
</dbReference>
<proteinExistence type="predicted"/>
<evidence type="ECO:0000256" key="1">
    <source>
        <dbReference type="SAM" id="MobiDB-lite"/>
    </source>
</evidence>
<dbReference type="GO" id="GO:0015631">
    <property type="term" value="F:tubulin binding"/>
    <property type="evidence" value="ECO:0007669"/>
    <property type="project" value="InterPro"/>
</dbReference>
<feature type="domain" description="CS" evidence="2">
    <location>
        <begin position="75"/>
        <end position="169"/>
    </location>
</feature>
<dbReference type="InterPro" id="IPR052289">
    <property type="entry name" value="Calcyclin-binding_UBL-bridge"/>
</dbReference>
<dbReference type="InterPro" id="IPR007052">
    <property type="entry name" value="CS_dom"/>
</dbReference>
<dbReference type="PANTHER" id="PTHR13164:SF6">
    <property type="entry name" value="CS DOMAIN-CONTAINING PROTEIN"/>
    <property type="match status" value="1"/>
</dbReference>
<evidence type="ECO:0000259" key="2">
    <source>
        <dbReference type="PROSITE" id="PS51203"/>
    </source>
</evidence>
<feature type="compositionally biased region" description="Basic and acidic residues" evidence="1">
    <location>
        <begin position="13"/>
        <end position="31"/>
    </location>
</feature>
<dbReference type="Gene3D" id="2.60.40.790">
    <property type="match status" value="1"/>
</dbReference>
<dbReference type="GO" id="GO:0044548">
    <property type="term" value="F:S100 protein binding"/>
    <property type="evidence" value="ECO:0007669"/>
    <property type="project" value="InterPro"/>
</dbReference>
<reference evidence="3" key="1">
    <citation type="submission" date="2015-04" db="EMBL/GenBank/DDBJ databases">
        <title>The genome sequence of the plant pathogenic Rhizarian Plasmodiophora brassicae reveals insights in its biotrophic life cycle and the origin of chitin synthesis.</title>
        <authorList>
            <person name="Schwelm A."/>
            <person name="Fogelqvist J."/>
            <person name="Knaust A."/>
            <person name="Julke S."/>
            <person name="Lilja T."/>
            <person name="Dhandapani V."/>
            <person name="Bonilla-Rosso G."/>
            <person name="Karlsson M."/>
            <person name="Shevchenko A."/>
            <person name="Choi S.R."/>
            <person name="Kim H.G."/>
            <person name="Park J.Y."/>
            <person name="Lim Y.P."/>
            <person name="Ludwig-Muller J."/>
            <person name="Dixelius C."/>
        </authorList>
    </citation>
    <scope>NUCLEOTIDE SEQUENCE</scope>
    <source>
        <tissue evidence="3">Potato root galls</tissue>
    </source>
</reference>
<dbReference type="SUPFAM" id="SSF49764">
    <property type="entry name" value="HSP20-like chaperones"/>
    <property type="match status" value="1"/>
</dbReference>
<accession>A0A0H5R5M8</accession>
<sequence length="171" mass="19211">MVNSNDSAINHHAAHDDERPATEERTSAIRDSVARKGNNSYYYAWDKLDLSREAEFRPRLVRTDTVPVDDAKPATPINKYAWSDEGATVKIYVDVVNVGKLPSENVKSEFDARSFSVKITDAGGDDARLYISGLDGEIIPDKCRTRIQTNMVIVVLAKHNPDHKWHSLCKK</sequence>
<dbReference type="InterPro" id="IPR008978">
    <property type="entry name" value="HSP20-like_chaperone"/>
</dbReference>
<dbReference type="GO" id="GO:0031625">
    <property type="term" value="F:ubiquitin protein ligase binding"/>
    <property type="evidence" value="ECO:0007669"/>
    <property type="project" value="InterPro"/>
</dbReference>
<dbReference type="InterPro" id="IPR037893">
    <property type="entry name" value="CS_CacyBP"/>
</dbReference>
<dbReference type="PROSITE" id="PS51203">
    <property type="entry name" value="CS"/>
    <property type="match status" value="1"/>
</dbReference>
<dbReference type="CDD" id="cd06468">
    <property type="entry name" value="p23_CacyBP"/>
    <property type="match status" value="1"/>
</dbReference>
<dbReference type="EMBL" id="HACM01008996">
    <property type="protein sequence ID" value="CRZ09438.1"/>
    <property type="molecule type" value="Transcribed_RNA"/>
</dbReference>
<feature type="region of interest" description="Disordered" evidence="1">
    <location>
        <begin position="1"/>
        <end position="31"/>
    </location>
</feature>
<organism evidence="3">
    <name type="scientific">Spongospora subterranea</name>
    <dbReference type="NCBI Taxonomy" id="70186"/>
    <lineage>
        <taxon>Eukaryota</taxon>
        <taxon>Sar</taxon>
        <taxon>Rhizaria</taxon>
        <taxon>Endomyxa</taxon>
        <taxon>Phytomyxea</taxon>
        <taxon>Plasmodiophorida</taxon>
        <taxon>Plasmodiophoridae</taxon>
        <taxon>Spongospora</taxon>
    </lineage>
</organism>
<dbReference type="AlphaFoldDB" id="A0A0H5R5M8"/>
<dbReference type="Pfam" id="PF04969">
    <property type="entry name" value="CS"/>
    <property type="match status" value="1"/>
</dbReference>
<protein>
    <recommendedName>
        <fullName evidence="2">CS domain-containing protein</fullName>
    </recommendedName>
</protein>
<dbReference type="GO" id="GO:0005634">
    <property type="term" value="C:nucleus"/>
    <property type="evidence" value="ECO:0007669"/>
    <property type="project" value="TreeGrafter"/>
</dbReference>